<sequence length="321" mass="35014">MSARKLFRALAFSLLALPAMADAQPAGDFHQHVFSKATISMIGPDAGVTRLDAKDVITLLDSAGIRKAVLLSTAYMYGSPARQVEDEYARVRLENDWTAAQAAQFPERLLAFCGFNPLKDYALVELHRCASIPGLRRGIKLHLGNSDVQLDIPAHVARLREVFAAANAKGMAIVVHLRANIGKRRPYGERQARIFLEQVLPAAPDVVVQVAHLAGSGPGFEDPPARAVLGVLAEAMARGAPQTRNLWFDVASIADRDLSPDAAALMAWRIRQIGVGRVLYGTDSAQGDNLRPADAWAAFRRLPLTEDELARIAENVPPYWR</sequence>
<dbReference type="RefSeq" id="WP_379734285.1">
    <property type="nucleotide sequence ID" value="NZ_JBHRVV010000001.1"/>
</dbReference>
<evidence type="ECO:0000313" key="4">
    <source>
        <dbReference type="EMBL" id="MFC3457904.1"/>
    </source>
</evidence>
<keyword evidence="1" id="KW-0456">Lyase</keyword>
<organism evidence="4 5">
    <name type="scientific">Massilia haematophila</name>
    <dbReference type="NCBI Taxonomy" id="457923"/>
    <lineage>
        <taxon>Bacteria</taxon>
        <taxon>Pseudomonadati</taxon>
        <taxon>Pseudomonadota</taxon>
        <taxon>Betaproteobacteria</taxon>
        <taxon>Burkholderiales</taxon>
        <taxon>Oxalobacteraceae</taxon>
        <taxon>Telluria group</taxon>
        <taxon>Massilia</taxon>
    </lineage>
</organism>
<keyword evidence="2" id="KW-0732">Signal</keyword>
<keyword evidence="5" id="KW-1185">Reference proteome</keyword>
<feature type="chain" id="PRO_5047381221" evidence="2">
    <location>
        <begin position="22"/>
        <end position="321"/>
    </location>
</feature>
<evidence type="ECO:0000256" key="2">
    <source>
        <dbReference type="SAM" id="SignalP"/>
    </source>
</evidence>
<feature type="domain" description="Amidohydrolase-related" evidence="3">
    <location>
        <begin position="81"/>
        <end position="314"/>
    </location>
</feature>
<comment type="caution">
    <text evidence="4">The sequence shown here is derived from an EMBL/GenBank/DDBJ whole genome shotgun (WGS) entry which is preliminary data.</text>
</comment>
<dbReference type="Pfam" id="PF04909">
    <property type="entry name" value="Amidohydro_2"/>
    <property type="match status" value="1"/>
</dbReference>
<accession>A0ABV7PIX8</accession>
<dbReference type="SUPFAM" id="SSF51556">
    <property type="entry name" value="Metallo-dependent hydrolases"/>
    <property type="match status" value="1"/>
</dbReference>
<proteinExistence type="predicted"/>
<dbReference type="PANTHER" id="PTHR21240">
    <property type="entry name" value="2-AMINO-3-CARBOXYLMUCONATE-6-SEMIALDEHYDE DECARBOXYLASE"/>
    <property type="match status" value="1"/>
</dbReference>
<dbReference type="Gene3D" id="3.20.20.140">
    <property type="entry name" value="Metal-dependent hydrolases"/>
    <property type="match status" value="1"/>
</dbReference>
<reference evidence="5" key="1">
    <citation type="journal article" date="2019" name="Int. J. Syst. Evol. Microbiol.">
        <title>The Global Catalogue of Microorganisms (GCM) 10K type strain sequencing project: providing services to taxonomists for standard genome sequencing and annotation.</title>
        <authorList>
            <consortium name="The Broad Institute Genomics Platform"/>
            <consortium name="The Broad Institute Genome Sequencing Center for Infectious Disease"/>
            <person name="Wu L."/>
            <person name="Ma J."/>
        </authorList>
    </citation>
    <scope>NUCLEOTIDE SEQUENCE [LARGE SCALE GENOMIC DNA]</scope>
    <source>
        <strain evidence="5">CCM 7480</strain>
    </source>
</reference>
<dbReference type="InterPro" id="IPR006680">
    <property type="entry name" value="Amidohydro-rel"/>
</dbReference>
<gene>
    <name evidence="4" type="ORF">ACFOPH_06545</name>
</gene>
<dbReference type="Proteomes" id="UP001595665">
    <property type="component" value="Unassembled WGS sequence"/>
</dbReference>
<feature type="signal peptide" evidence="2">
    <location>
        <begin position="1"/>
        <end position="21"/>
    </location>
</feature>
<evidence type="ECO:0000259" key="3">
    <source>
        <dbReference type="Pfam" id="PF04909"/>
    </source>
</evidence>
<dbReference type="InterPro" id="IPR032465">
    <property type="entry name" value="ACMSD"/>
</dbReference>
<protein>
    <submittedName>
        <fullName evidence="4">Amidohydrolase family protein</fullName>
    </submittedName>
</protein>
<evidence type="ECO:0000256" key="1">
    <source>
        <dbReference type="ARBA" id="ARBA00023239"/>
    </source>
</evidence>
<dbReference type="PANTHER" id="PTHR21240:SF28">
    <property type="entry name" value="ISO-OROTATE DECARBOXYLASE (EUROFUNG)"/>
    <property type="match status" value="1"/>
</dbReference>
<dbReference type="InterPro" id="IPR032466">
    <property type="entry name" value="Metal_Hydrolase"/>
</dbReference>
<dbReference type="EMBL" id="JBHRVV010000001">
    <property type="protein sequence ID" value="MFC3457904.1"/>
    <property type="molecule type" value="Genomic_DNA"/>
</dbReference>
<evidence type="ECO:0000313" key="5">
    <source>
        <dbReference type="Proteomes" id="UP001595665"/>
    </source>
</evidence>
<name>A0ABV7PIX8_9BURK</name>